<dbReference type="AlphaFoldDB" id="A0A225AIL1"/>
<sequence>MQLLSSTSIALLTSLATAIPVNPLSFKRATTPNTTTWPVSNFTVGCSPAACVYNFSVWRASGPSNPGFNTTCIGDDATSDYQACGDETVYARIVPETGVWQVDVRHKYATDQSGGFIEAWANGTVDDSTKAFAVTVYQTVGAE</sequence>
<dbReference type="Proteomes" id="UP000214365">
    <property type="component" value="Unassembled WGS sequence"/>
</dbReference>
<dbReference type="GeneID" id="31005586"/>
<dbReference type="EMBL" id="LFMY01000008">
    <property type="protein sequence ID" value="OKL59173.1"/>
    <property type="molecule type" value="Genomic_DNA"/>
</dbReference>
<feature type="signal peptide" evidence="1">
    <location>
        <begin position="1"/>
        <end position="18"/>
    </location>
</feature>
<dbReference type="RefSeq" id="XP_020119294.1">
    <property type="nucleotide sequence ID" value="XM_020268143.1"/>
</dbReference>
<name>A0A225AIL1_TALAT</name>
<keyword evidence="3" id="KW-1185">Reference proteome</keyword>
<dbReference type="OrthoDB" id="3490397at2759"/>
<dbReference type="STRING" id="1441469.A0A225AIL1"/>
<gene>
    <name evidence="2" type="ORF">UA08_05830</name>
</gene>
<evidence type="ECO:0000313" key="3">
    <source>
        <dbReference type="Proteomes" id="UP000214365"/>
    </source>
</evidence>
<accession>A0A225AIL1</accession>
<comment type="caution">
    <text evidence="2">The sequence shown here is derived from an EMBL/GenBank/DDBJ whole genome shotgun (WGS) entry which is preliminary data.</text>
</comment>
<evidence type="ECO:0000313" key="2">
    <source>
        <dbReference type="EMBL" id="OKL59173.1"/>
    </source>
</evidence>
<protein>
    <submittedName>
        <fullName evidence="2">Uncharacterized protein</fullName>
    </submittedName>
</protein>
<reference evidence="2 3" key="1">
    <citation type="submission" date="2015-06" db="EMBL/GenBank/DDBJ databases">
        <title>Talaromyces atroroseus IBT 11181 draft genome.</title>
        <authorList>
            <person name="Rasmussen K.B."/>
            <person name="Rasmussen S."/>
            <person name="Petersen B."/>
            <person name="Sicheritz-Ponten T."/>
            <person name="Mortensen U.H."/>
            <person name="Thrane U."/>
        </authorList>
    </citation>
    <scope>NUCLEOTIDE SEQUENCE [LARGE SCALE GENOMIC DNA]</scope>
    <source>
        <strain evidence="2 3">IBT 11181</strain>
    </source>
</reference>
<organism evidence="2 3">
    <name type="scientific">Talaromyces atroroseus</name>
    <dbReference type="NCBI Taxonomy" id="1441469"/>
    <lineage>
        <taxon>Eukaryota</taxon>
        <taxon>Fungi</taxon>
        <taxon>Dikarya</taxon>
        <taxon>Ascomycota</taxon>
        <taxon>Pezizomycotina</taxon>
        <taxon>Eurotiomycetes</taxon>
        <taxon>Eurotiomycetidae</taxon>
        <taxon>Eurotiales</taxon>
        <taxon>Trichocomaceae</taxon>
        <taxon>Talaromyces</taxon>
        <taxon>Talaromyces sect. Trachyspermi</taxon>
    </lineage>
</organism>
<evidence type="ECO:0000256" key="1">
    <source>
        <dbReference type="SAM" id="SignalP"/>
    </source>
</evidence>
<proteinExistence type="predicted"/>
<feature type="chain" id="PRO_5012397972" evidence="1">
    <location>
        <begin position="19"/>
        <end position="143"/>
    </location>
</feature>
<keyword evidence="1" id="KW-0732">Signal</keyword>